<dbReference type="PANTHER" id="PTHR33048:SF47">
    <property type="entry name" value="INTEGRAL MEMBRANE PROTEIN-RELATED"/>
    <property type="match status" value="1"/>
</dbReference>
<evidence type="ECO:0000256" key="5">
    <source>
        <dbReference type="ARBA" id="ARBA00022525"/>
    </source>
</evidence>
<dbReference type="SMART" id="SM00747">
    <property type="entry name" value="CFEM"/>
    <property type="match status" value="1"/>
</dbReference>
<feature type="signal peptide" evidence="16">
    <location>
        <begin position="1"/>
        <end position="22"/>
    </location>
</feature>
<accession>A0A1X7S604</accession>
<keyword evidence="6" id="KW-0325">Glycoprotein</keyword>
<dbReference type="AlphaFoldDB" id="A0A1X7S604"/>
<keyword evidence="6" id="KW-0336">GPI-anchor</keyword>
<organism evidence="18 19">
    <name type="scientific">Zymoseptoria tritici (strain ST99CH_3D7)</name>
    <dbReference type="NCBI Taxonomy" id="1276538"/>
    <lineage>
        <taxon>Eukaryota</taxon>
        <taxon>Fungi</taxon>
        <taxon>Dikarya</taxon>
        <taxon>Ascomycota</taxon>
        <taxon>Pezizomycotina</taxon>
        <taxon>Dothideomycetes</taxon>
        <taxon>Dothideomycetidae</taxon>
        <taxon>Mycosphaerellales</taxon>
        <taxon>Mycosphaerellaceae</taxon>
        <taxon>Zymoseptoria</taxon>
    </lineage>
</organism>
<evidence type="ECO:0000256" key="6">
    <source>
        <dbReference type="ARBA" id="ARBA00022622"/>
    </source>
</evidence>
<keyword evidence="10 15" id="KW-0472">Membrane</keyword>
<feature type="transmembrane region" description="Helical" evidence="15">
    <location>
        <begin position="185"/>
        <end position="211"/>
    </location>
</feature>
<proteinExistence type="inferred from homology"/>
<reference evidence="18 19" key="1">
    <citation type="submission" date="2016-06" db="EMBL/GenBank/DDBJ databases">
        <authorList>
            <person name="Kjaerup R.B."/>
            <person name="Dalgaard T.S."/>
            <person name="Juul-Madsen H.R."/>
        </authorList>
    </citation>
    <scope>NUCLEOTIDE SEQUENCE [LARGE SCALE GENOMIC DNA]</scope>
</reference>
<evidence type="ECO:0000313" key="19">
    <source>
        <dbReference type="Proteomes" id="UP000215127"/>
    </source>
</evidence>
<evidence type="ECO:0000256" key="15">
    <source>
        <dbReference type="SAM" id="Phobius"/>
    </source>
</evidence>
<feature type="region of interest" description="Disordered" evidence="14">
    <location>
        <begin position="393"/>
        <end position="430"/>
    </location>
</feature>
<evidence type="ECO:0000256" key="14">
    <source>
        <dbReference type="SAM" id="MobiDB-lite"/>
    </source>
</evidence>
<keyword evidence="5" id="KW-0964">Secreted</keyword>
<evidence type="ECO:0000256" key="12">
    <source>
        <dbReference type="ARBA" id="ARBA00023288"/>
    </source>
</evidence>
<evidence type="ECO:0000256" key="7">
    <source>
        <dbReference type="ARBA" id="ARBA00022692"/>
    </source>
</evidence>
<evidence type="ECO:0000256" key="2">
    <source>
        <dbReference type="ARBA" id="ARBA00004589"/>
    </source>
</evidence>
<gene>
    <name evidence="18" type="ORF">ZT3D7_G10263</name>
</gene>
<feature type="transmembrane region" description="Helical" evidence="15">
    <location>
        <begin position="223"/>
        <end position="246"/>
    </location>
</feature>
<dbReference type="Proteomes" id="UP000215127">
    <property type="component" value="Chromosome 11"/>
</dbReference>
<evidence type="ECO:0000256" key="11">
    <source>
        <dbReference type="ARBA" id="ARBA00023157"/>
    </source>
</evidence>
<evidence type="ECO:0000256" key="9">
    <source>
        <dbReference type="ARBA" id="ARBA00022989"/>
    </source>
</evidence>
<feature type="chain" id="PRO_5012733640" description="CFEM domain-containing protein" evidence="16">
    <location>
        <begin position="23"/>
        <end position="509"/>
    </location>
</feature>
<feature type="transmembrane region" description="Helical" evidence="15">
    <location>
        <begin position="276"/>
        <end position="294"/>
    </location>
</feature>
<dbReference type="GO" id="GO:0098552">
    <property type="term" value="C:side of membrane"/>
    <property type="evidence" value="ECO:0007669"/>
    <property type="project" value="UniProtKB-KW"/>
</dbReference>
<keyword evidence="8 16" id="KW-0732">Signal</keyword>
<dbReference type="InterPro" id="IPR049326">
    <property type="entry name" value="Rhodopsin_dom_fungi"/>
</dbReference>
<dbReference type="InterPro" id="IPR008427">
    <property type="entry name" value="Extracellular_membr_CFEM_dom"/>
</dbReference>
<keyword evidence="19" id="KW-1185">Reference proteome</keyword>
<evidence type="ECO:0000256" key="13">
    <source>
        <dbReference type="ARBA" id="ARBA00038359"/>
    </source>
</evidence>
<dbReference type="InterPro" id="IPR052337">
    <property type="entry name" value="SAT4-like"/>
</dbReference>
<protein>
    <recommendedName>
        <fullName evidence="17">CFEM domain-containing protein</fullName>
    </recommendedName>
</protein>
<feature type="region of interest" description="Disordered" evidence="14">
    <location>
        <begin position="472"/>
        <end position="509"/>
    </location>
</feature>
<dbReference type="PANTHER" id="PTHR33048">
    <property type="entry name" value="PTH11-LIKE INTEGRAL MEMBRANE PROTEIN (AFU_ORTHOLOGUE AFUA_5G11245)"/>
    <property type="match status" value="1"/>
</dbReference>
<sequence>MHARSALFLLLTSFQWTKAVVATQESANSSILRRQTEQLSPCVTQCFLDIFPEFNCPDLQQCICYNKELQAALGTCVLSSGCSIADALVSQRVQAETCGFPVRDRSDTFRITQSVLFPLATLTVCLRMLSRSPMSGGAGFGWDDWVVLLCVLPMTGLIVTSYMEVDSGLGQDIYRLSIPMIKHCLMYFYIGNTFYSPVIFGTKISFCLLYLRIWRDAGLAFRRACQVTAVVLGMALISFEFSTIFICTPPSYAWNALTGAKGHCIQRDAQLFTNSAFNIAADFVVLLLPIPKFLHLTMSRGKKAGVLVTFLVGFAVTAVSITQLVYLVRNVGKISNPTWDYFPIGLWRCTEVYLSMICCCLPMLPGIWQRTCKVVVSRTPTLVSTLWEKTTSLSTSGGRSRIRSTQSDGSGLGHARAEDDGDEEDVKGDGLRYKGSVDALELGMLSGGTGESEATDTAKKYRLSSKGKLMPLMDHPEHRLHPQGSQASIRPLRSDEGAPLHAEELGKVI</sequence>
<keyword evidence="7 15" id="KW-0812">Transmembrane</keyword>
<evidence type="ECO:0000256" key="1">
    <source>
        <dbReference type="ARBA" id="ARBA00004141"/>
    </source>
</evidence>
<dbReference type="STRING" id="1276538.A0A1X7S604"/>
<evidence type="ECO:0000256" key="16">
    <source>
        <dbReference type="SAM" id="SignalP"/>
    </source>
</evidence>
<comment type="similarity">
    <text evidence="13">Belongs to the SAT4 family.</text>
</comment>
<evidence type="ECO:0000259" key="17">
    <source>
        <dbReference type="SMART" id="SM00747"/>
    </source>
</evidence>
<feature type="compositionally biased region" description="Low complexity" evidence="14">
    <location>
        <begin position="393"/>
        <end position="407"/>
    </location>
</feature>
<comment type="similarity">
    <text evidence="4">Belongs to the RBT5 family.</text>
</comment>
<feature type="compositionally biased region" description="Basic and acidic residues" evidence="14">
    <location>
        <begin position="492"/>
        <end position="509"/>
    </location>
</feature>
<feature type="transmembrane region" description="Helical" evidence="15">
    <location>
        <begin position="306"/>
        <end position="328"/>
    </location>
</feature>
<dbReference type="Pfam" id="PF20684">
    <property type="entry name" value="Fung_rhodopsin"/>
    <property type="match status" value="1"/>
</dbReference>
<evidence type="ECO:0000256" key="4">
    <source>
        <dbReference type="ARBA" id="ARBA00010031"/>
    </source>
</evidence>
<keyword evidence="12" id="KW-0449">Lipoprotein</keyword>
<comment type="subcellular location">
    <subcellularLocation>
        <location evidence="2">Membrane</location>
        <topology evidence="2">Lipid-anchor</topology>
        <topology evidence="2">GPI-anchor</topology>
    </subcellularLocation>
    <subcellularLocation>
        <location evidence="1">Membrane</location>
        <topology evidence="1">Multi-pass membrane protein</topology>
    </subcellularLocation>
    <subcellularLocation>
        <location evidence="3">Secreted</location>
    </subcellularLocation>
</comment>
<dbReference type="GO" id="GO:0005576">
    <property type="term" value="C:extracellular region"/>
    <property type="evidence" value="ECO:0007669"/>
    <property type="project" value="UniProtKB-SubCell"/>
</dbReference>
<evidence type="ECO:0000256" key="8">
    <source>
        <dbReference type="ARBA" id="ARBA00022729"/>
    </source>
</evidence>
<keyword evidence="9 15" id="KW-1133">Transmembrane helix</keyword>
<keyword evidence="11" id="KW-1015">Disulfide bond</keyword>
<dbReference type="EMBL" id="LT853702">
    <property type="protein sequence ID" value="SMQ55108.1"/>
    <property type="molecule type" value="Genomic_DNA"/>
</dbReference>
<evidence type="ECO:0000313" key="18">
    <source>
        <dbReference type="EMBL" id="SMQ55108.1"/>
    </source>
</evidence>
<evidence type="ECO:0000256" key="10">
    <source>
        <dbReference type="ARBA" id="ARBA00023136"/>
    </source>
</evidence>
<name>A0A1X7S604_ZYMT9</name>
<feature type="domain" description="CFEM" evidence="17">
    <location>
        <begin position="35"/>
        <end position="99"/>
    </location>
</feature>
<evidence type="ECO:0000256" key="3">
    <source>
        <dbReference type="ARBA" id="ARBA00004613"/>
    </source>
</evidence>